<dbReference type="CDD" id="cd06587">
    <property type="entry name" value="VOC"/>
    <property type="match status" value="1"/>
</dbReference>
<reference evidence="2 3" key="1">
    <citation type="submission" date="2020-03" db="EMBL/GenBank/DDBJ databases">
        <title>Draft genome of Streptomyces sp. ventii, isolated from the Axial Seamount in the Pacific Ocean, and resequencing of the two type strains Streptomyces lonarensis strain NCL 716 and Streptomyces bohaiensis strain 11A07.</title>
        <authorList>
            <person name="Loughran R.M."/>
            <person name="Pfannmuller K.M."/>
            <person name="Wasson B.J."/>
            <person name="Deadmond M.C."/>
            <person name="Paddock B.E."/>
            <person name="Koyack M.J."/>
            <person name="Gallegos D.A."/>
            <person name="Mitchell E.A."/>
            <person name="Ushijima B."/>
            <person name="Saw J.H."/>
            <person name="Mcphail K.L."/>
            <person name="Videau P."/>
        </authorList>
    </citation>
    <scope>NUCLEOTIDE SEQUENCE [LARGE SCALE GENOMIC DNA]</scope>
    <source>
        <strain evidence="2 3">11A07</strain>
    </source>
</reference>
<comment type="caution">
    <text evidence="2">The sequence shown here is derived from an EMBL/GenBank/DDBJ whole genome shotgun (WGS) entry which is preliminary data.</text>
</comment>
<dbReference type="InterPro" id="IPR041581">
    <property type="entry name" value="Glyoxalase_6"/>
</dbReference>
<name>A0ABX1C6H6_9ACTN</name>
<sequence>MPVRWFSTVVDCRDVVAQAHWWAQVLDWRVAEESPEGAVVAPPSDAGGAWRPGPVLVFVPVPERKTVKNRLHVDLAPPPGSDRAVEADRLLGLGARRVELGEPHPSFDVFADPEGNEFCLLSGEHG</sequence>
<dbReference type="SUPFAM" id="SSF54593">
    <property type="entry name" value="Glyoxalase/Bleomycin resistance protein/Dihydroxybiphenyl dioxygenase"/>
    <property type="match status" value="1"/>
</dbReference>
<dbReference type="RefSeq" id="WP_168086493.1">
    <property type="nucleotide sequence ID" value="NZ_BHZH01000065.1"/>
</dbReference>
<dbReference type="PANTHER" id="PTHR35908">
    <property type="entry name" value="HYPOTHETICAL FUSION PROTEIN"/>
    <property type="match status" value="1"/>
</dbReference>
<proteinExistence type="predicted"/>
<dbReference type="PANTHER" id="PTHR35908:SF1">
    <property type="entry name" value="CONSERVED PROTEIN"/>
    <property type="match status" value="1"/>
</dbReference>
<gene>
    <name evidence="2" type="ORF">HCN52_01490</name>
</gene>
<dbReference type="Proteomes" id="UP000727056">
    <property type="component" value="Unassembled WGS sequence"/>
</dbReference>
<dbReference type="Pfam" id="PF18029">
    <property type="entry name" value="Glyoxalase_6"/>
    <property type="match status" value="1"/>
</dbReference>
<evidence type="ECO:0000313" key="2">
    <source>
        <dbReference type="EMBL" id="NJQ13653.1"/>
    </source>
</evidence>
<dbReference type="EMBL" id="JAAVJC010000005">
    <property type="protein sequence ID" value="NJQ13653.1"/>
    <property type="molecule type" value="Genomic_DNA"/>
</dbReference>
<protein>
    <submittedName>
        <fullName evidence="2">VOC family protein</fullName>
    </submittedName>
</protein>
<accession>A0ABX1C6H6</accession>
<dbReference type="InterPro" id="IPR029068">
    <property type="entry name" value="Glyas_Bleomycin-R_OHBP_Dase"/>
</dbReference>
<keyword evidence="3" id="KW-1185">Reference proteome</keyword>
<evidence type="ECO:0000259" key="1">
    <source>
        <dbReference type="Pfam" id="PF18029"/>
    </source>
</evidence>
<organism evidence="2 3">
    <name type="scientific">Streptomyces bohaiensis</name>
    <dbReference type="NCBI Taxonomy" id="1431344"/>
    <lineage>
        <taxon>Bacteria</taxon>
        <taxon>Bacillati</taxon>
        <taxon>Actinomycetota</taxon>
        <taxon>Actinomycetes</taxon>
        <taxon>Kitasatosporales</taxon>
        <taxon>Streptomycetaceae</taxon>
        <taxon>Streptomyces</taxon>
    </lineage>
</organism>
<dbReference type="Gene3D" id="3.10.180.10">
    <property type="entry name" value="2,3-Dihydroxybiphenyl 1,2-Dioxygenase, domain 1"/>
    <property type="match status" value="1"/>
</dbReference>
<feature type="domain" description="Glyoxalase-like" evidence="1">
    <location>
        <begin position="8"/>
        <end position="121"/>
    </location>
</feature>
<evidence type="ECO:0000313" key="3">
    <source>
        <dbReference type="Proteomes" id="UP000727056"/>
    </source>
</evidence>